<gene>
    <name evidence="5 7" type="primary">tolB</name>
    <name evidence="7" type="ORF">D3272_03440</name>
</gene>
<dbReference type="GO" id="GO:0042597">
    <property type="term" value="C:periplasmic space"/>
    <property type="evidence" value="ECO:0007669"/>
    <property type="project" value="UniProtKB-SubCell"/>
</dbReference>
<dbReference type="RefSeq" id="WP_129217706.1">
    <property type="nucleotide sequence ID" value="NZ_QYBC01000002.1"/>
</dbReference>
<evidence type="ECO:0000259" key="6">
    <source>
        <dbReference type="Pfam" id="PF04052"/>
    </source>
</evidence>
<keyword evidence="4 5" id="KW-0574">Periplasm</keyword>
<proteinExistence type="inferred from homology"/>
<dbReference type="InterPro" id="IPR011042">
    <property type="entry name" value="6-blade_b-propeller_TolB-like"/>
</dbReference>
<accession>A0A4Q2RGF0</accession>
<comment type="caution">
    <text evidence="7">The sequence shown here is derived from an EMBL/GenBank/DDBJ whole genome shotgun (WGS) entry which is preliminary data.</text>
</comment>
<feature type="signal peptide" evidence="5">
    <location>
        <begin position="1"/>
        <end position="16"/>
    </location>
</feature>
<keyword evidence="8" id="KW-1185">Reference proteome</keyword>
<dbReference type="InterPro" id="IPR006311">
    <property type="entry name" value="TAT_signal"/>
</dbReference>
<dbReference type="GO" id="GO:0051301">
    <property type="term" value="P:cell division"/>
    <property type="evidence" value="ECO:0007669"/>
    <property type="project" value="UniProtKB-UniRule"/>
</dbReference>
<feature type="domain" description="TolB N-terminal" evidence="6">
    <location>
        <begin position="39"/>
        <end position="131"/>
    </location>
</feature>
<keyword evidence="5" id="KW-0132">Cell division</keyword>
<protein>
    <recommendedName>
        <fullName evidence="5">Tol-Pal system protein TolB</fullName>
    </recommendedName>
</protein>
<evidence type="ECO:0000313" key="7">
    <source>
        <dbReference type="EMBL" id="RYB07306.1"/>
    </source>
</evidence>
<dbReference type="Gene3D" id="3.40.50.10070">
    <property type="entry name" value="TolB, N-terminal domain"/>
    <property type="match status" value="1"/>
</dbReference>
<dbReference type="SUPFAM" id="SSF52964">
    <property type="entry name" value="TolB, N-terminal domain"/>
    <property type="match status" value="1"/>
</dbReference>
<dbReference type="PROSITE" id="PS51318">
    <property type="entry name" value="TAT"/>
    <property type="match status" value="1"/>
</dbReference>
<evidence type="ECO:0000256" key="4">
    <source>
        <dbReference type="ARBA" id="ARBA00022764"/>
    </source>
</evidence>
<reference evidence="7 8" key="1">
    <citation type="submission" date="2018-09" db="EMBL/GenBank/DDBJ databases">
        <authorList>
            <person name="Grouzdev D.S."/>
            <person name="Krutkina M.S."/>
        </authorList>
    </citation>
    <scope>NUCLEOTIDE SEQUENCE [LARGE SCALE GENOMIC DNA]</scope>
    <source>
        <strain evidence="7 8">RmlP001</strain>
    </source>
</reference>
<organism evidence="7 8">
    <name type="scientific">Lichenibacterium ramalinae</name>
    <dbReference type="NCBI Taxonomy" id="2316527"/>
    <lineage>
        <taxon>Bacteria</taxon>
        <taxon>Pseudomonadati</taxon>
        <taxon>Pseudomonadota</taxon>
        <taxon>Alphaproteobacteria</taxon>
        <taxon>Hyphomicrobiales</taxon>
        <taxon>Lichenihabitantaceae</taxon>
        <taxon>Lichenibacterium</taxon>
    </lineage>
</organism>
<dbReference type="Pfam" id="PF07676">
    <property type="entry name" value="PD40"/>
    <property type="match status" value="4"/>
</dbReference>
<evidence type="ECO:0000313" key="8">
    <source>
        <dbReference type="Proteomes" id="UP000289411"/>
    </source>
</evidence>
<evidence type="ECO:0000256" key="5">
    <source>
        <dbReference type="HAMAP-Rule" id="MF_00671"/>
    </source>
</evidence>
<dbReference type="GO" id="GO:0017038">
    <property type="term" value="P:protein import"/>
    <property type="evidence" value="ECO:0007669"/>
    <property type="project" value="InterPro"/>
</dbReference>
<feature type="chain" id="PRO_5025745371" description="Tol-Pal system protein TolB" evidence="5">
    <location>
        <begin position="17"/>
        <end position="435"/>
    </location>
</feature>
<evidence type="ECO:0000256" key="3">
    <source>
        <dbReference type="ARBA" id="ARBA00022729"/>
    </source>
</evidence>
<dbReference type="Gene3D" id="2.120.10.30">
    <property type="entry name" value="TolB, C-terminal domain"/>
    <property type="match status" value="1"/>
</dbReference>
<dbReference type="NCBIfam" id="TIGR02800">
    <property type="entry name" value="propeller_TolB"/>
    <property type="match status" value="1"/>
</dbReference>
<dbReference type="SUPFAM" id="SSF69304">
    <property type="entry name" value="Tricorn protease N-terminal domain"/>
    <property type="match status" value="1"/>
</dbReference>
<reference evidence="7 8" key="2">
    <citation type="submission" date="2019-02" db="EMBL/GenBank/DDBJ databases">
        <title>'Lichenibacterium ramalinii' gen. nov. sp. nov., 'Lichenibacterium minor' gen. nov. sp. nov.</title>
        <authorList>
            <person name="Pankratov T."/>
        </authorList>
    </citation>
    <scope>NUCLEOTIDE SEQUENCE [LARGE SCALE GENOMIC DNA]</scope>
    <source>
        <strain evidence="7 8">RmlP001</strain>
    </source>
</reference>
<dbReference type="OrthoDB" id="9802240at2"/>
<evidence type="ECO:0000256" key="2">
    <source>
        <dbReference type="ARBA" id="ARBA00009820"/>
    </source>
</evidence>
<comment type="similarity">
    <text evidence="2 5">Belongs to the TolB family.</text>
</comment>
<dbReference type="InterPro" id="IPR011659">
    <property type="entry name" value="WD40"/>
</dbReference>
<keyword evidence="3 5" id="KW-0732">Signal</keyword>
<dbReference type="Pfam" id="PF04052">
    <property type="entry name" value="TolB_N"/>
    <property type="match status" value="1"/>
</dbReference>
<keyword evidence="5" id="KW-0131">Cell cycle</keyword>
<comment type="subcellular location">
    <subcellularLocation>
        <location evidence="1 5">Periplasm</location>
    </subcellularLocation>
</comment>
<dbReference type="AlphaFoldDB" id="A0A4Q2RGF0"/>
<dbReference type="PANTHER" id="PTHR36842:SF1">
    <property type="entry name" value="PROTEIN TOLB"/>
    <property type="match status" value="1"/>
</dbReference>
<name>A0A4Q2RGF0_9HYPH</name>
<dbReference type="Proteomes" id="UP000289411">
    <property type="component" value="Unassembled WGS sequence"/>
</dbReference>
<dbReference type="HAMAP" id="MF_00671">
    <property type="entry name" value="TolB"/>
    <property type="match status" value="1"/>
</dbReference>
<sequence length="435" mass="46355" precursor="true">MIRLSRRTFLASSALAAVGGTLPAVPVRAEDRYLDIRPGGNFTPVSIAVAPFAGEGPDAAKVAGIVVNDFKRSVYLKPLEGPQPAVDPANPAMEAYKAAGAQFLVTGRVDRSGGRFNTDFRLFETGSGQQVAGQHYATDLSNGRRVAHIVADAVFTRITGEKGFFDSRVVYVDETGSAEKRRKRLAIVDQDGGNIHYLTRGDNLVVTPRFSPTAQQVAYMSFGDVEPEVMLLDVETGSKHSVGNFPGMTFSPRFSPDGRKIIMSLSEGTSSNLYTMPVGGNDPHQLTNDASIDTSPCFSPDGSQIVFESDRGGTQQIYLMGASGGGAKRISFGDGRYSTPVWSPKGDYIAFTKQAGGQFAIGIMKPDGSGEKIITQGFHNEGPTWAPNGLYLMFFRDAGNGATAKIFMTDLFGRGEFPVPTPGGASDPAWGPLLG</sequence>
<dbReference type="InterPro" id="IPR014167">
    <property type="entry name" value="Tol-Pal_TolB"/>
</dbReference>
<dbReference type="InterPro" id="IPR007195">
    <property type="entry name" value="TolB_N"/>
</dbReference>
<dbReference type="PANTHER" id="PTHR36842">
    <property type="entry name" value="PROTEIN TOLB HOMOLOG"/>
    <property type="match status" value="1"/>
</dbReference>
<evidence type="ECO:0000256" key="1">
    <source>
        <dbReference type="ARBA" id="ARBA00004418"/>
    </source>
</evidence>
<comment type="subunit">
    <text evidence="5">The Tol-Pal system is composed of five core proteins: the inner membrane proteins TolA, TolQ and TolR, the periplasmic protein TolB and the outer membrane protein Pal. They form a network linking the inner and outer membranes and the peptidoglycan layer.</text>
</comment>
<dbReference type="EMBL" id="QYBC01000002">
    <property type="protein sequence ID" value="RYB07306.1"/>
    <property type="molecule type" value="Genomic_DNA"/>
</dbReference>
<comment type="function">
    <text evidence="5">Part of the Tol-Pal system, which plays a role in outer membrane invagination during cell division and is important for maintaining outer membrane integrity.</text>
</comment>